<feature type="transmembrane region" description="Helical" evidence="8">
    <location>
        <begin position="155"/>
        <end position="174"/>
    </location>
</feature>
<dbReference type="FunFam" id="3.30.70.1350:FF:000002">
    <property type="entry name" value="Ferrous-iron efflux pump FieF"/>
    <property type="match status" value="1"/>
</dbReference>
<accession>A9WKM0</accession>
<feature type="transmembrane region" description="Helical" evidence="8">
    <location>
        <begin position="78"/>
        <end position="100"/>
    </location>
</feature>
<evidence type="ECO:0000313" key="11">
    <source>
        <dbReference type="EMBL" id="ABY36648.1"/>
    </source>
</evidence>
<evidence type="ECO:0000256" key="2">
    <source>
        <dbReference type="ARBA" id="ARBA00008114"/>
    </source>
</evidence>
<keyword evidence="7 8" id="KW-0472">Membrane</keyword>
<dbReference type="Pfam" id="PF16916">
    <property type="entry name" value="ZT_dimer"/>
    <property type="match status" value="1"/>
</dbReference>
<evidence type="ECO:0000256" key="6">
    <source>
        <dbReference type="ARBA" id="ARBA00022989"/>
    </source>
</evidence>
<comment type="similarity">
    <text evidence="2">Belongs to the cation diffusion facilitator (CDF) transporter (TC 2.A.4) family.</text>
</comment>
<dbReference type="InterPro" id="IPR027469">
    <property type="entry name" value="Cation_efflux_TMD_sf"/>
</dbReference>
<feature type="transmembrane region" description="Helical" evidence="8">
    <location>
        <begin position="180"/>
        <end position="197"/>
    </location>
</feature>
<keyword evidence="3" id="KW-0813">Transport</keyword>
<keyword evidence="4" id="KW-1003">Cell membrane</keyword>
<feature type="domain" description="Cation efflux protein transmembrane" evidence="9">
    <location>
        <begin position="12"/>
        <end position="205"/>
    </location>
</feature>
<dbReference type="Pfam" id="PF01545">
    <property type="entry name" value="Cation_efflux"/>
    <property type="match status" value="1"/>
</dbReference>
<dbReference type="InterPro" id="IPR036837">
    <property type="entry name" value="Cation_efflux_CTD_sf"/>
</dbReference>
<dbReference type="Gene3D" id="1.20.1510.10">
    <property type="entry name" value="Cation efflux protein transmembrane domain"/>
    <property type="match status" value="1"/>
</dbReference>
<dbReference type="KEGG" id="cau:Caur_3463"/>
<dbReference type="SUPFAM" id="SSF161111">
    <property type="entry name" value="Cation efflux protein transmembrane domain-like"/>
    <property type="match status" value="1"/>
</dbReference>
<name>A9WKM0_CHLAA</name>
<dbReference type="EMBL" id="CP000909">
    <property type="protein sequence ID" value="ABY36648.1"/>
    <property type="molecule type" value="Genomic_DNA"/>
</dbReference>
<dbReference type="SUPFAM" id="SSF160240">
    <property type="entry name" value="Cation efflux protein cytoplasmic domain-like"/>
    <property type="match status" value="1"/>
</dbReference>
<evidence type="ECO:0000256" key="4">
    <source>
        <dbReference type="ARBA" id="ARBA00022475"/>
    </source>
</evidence>
<evidence type="ECO:0000256" key="3">
    <source>
        <dbReference type="ARBA" id="ARBA00022448"/>
    </source>
</evidence>
<dbReference type="PANTHER" id="PTHR43840">
    <property type="entry name" value="MITOCHONDRIAL METAL TRANSPORTER 1-RELATED"/>
    <property type="match status" value="1"/>
</dbReference>
<keyword evidence="5 8" id="KW-0812">Transmembrane</keyword>
<dbReference type="FunCoup" id="A9WKM0">
    <property type="interactions" value="291"/>
</dbReference>
<proteinExistence type="inferred from homology"/>
<dbReference type="eggNOG" id="COG0053">
    <property type="taxonomic scope" value="Bacteria"/>
</dbReference>
<dbReference type="GO" id="GO:0015086">
    <property type="term" value="F:cadmium ion transmembrane transporter activity"/>
    <property type="evidence" value="ECO:0000318"/>
    <property type="project" value="GO_Central"/>
</dbReference>
<evidence type="ECO:0000259" key="9">
    <source>
        <dbReference type="Pfam" id="PF01545"/>
    </source>
</evidence>
<feature type="transmembrane region" description="Helical" evidence="8">
    <location>
        <begin position="12"/>
        <end position="39"/>
    </location>
</feature>
<dbReference type="PANTHER" id="PTHR43840:SF15">
    <property type="entry name" value="MITOCHONDRIAL METAL TRANSPORTER 1-RELATED"/>
    <property type="match status" value="1"/>
</dbReference>
<dbReference type="InterPro" id="IPR002524">
    <property type="entry name" value="Cation_efflux"/>
</dbReference>
<dbReference type="FunFam" id="1.20.1510.10:FF:000001">
    <property type="entry name" value="Ferrous-iron efflux pump FieF"/>
    <property type="match status" value="1"/>
</dbReference>
<evidence type="ECO:0000256" key="7">
    <source>
        <dbReference type="ARBA" id="ARBA00023136"/>
    </source>
</evidence>
<evidence type="ECO:0000256" key="5">
    <source>
        <dbReference type="ARBA" id="ARBA00022692"/>
    </source>
</evidence>
<dbReference type="InterPro" id="IPR050291">
    <property type="entry name" value="CDF_Transporter"/>
</dbReference>
<dbReference type="AlphaFoldDB" id="A9WKM0"/>
<dbReference type="GO" id="GO:0006882">
    <property type="term" value="P:intracellular zinc ion homeostasis"/>
    <property type="evidence" value="ECO:0000318"/>
    <property type="project" value="GO_Central"/>
</dbReference>
<evidence type="ECO:0000256" key="8">
    <source>
        <dbReference type="SAM" id="Phobius"/>
    </source>
</evidence>
<dbReference type="STRING" id="324602.Caur_3463"/>
<dbReference type="GO" id="GO:0015341">
    <property type="term" value="F:zinc efflux antiporter activity"/>
    <property type="evidence" value="ECO:0000318"/>
    <property type="project" value="GO_Central"/>
</dbReference>
<protein>
    <submittedName>
        <fullName evidence="11">Cation diffusion facilitator family transporter</fullName>
    </submittedName>
</protein>
<dbReference type="InterPro" id="IPR027470">
    <property type="entry name" value="Cation_efflux_CTD"/>
</dbReference>
<comment type="subcellular location">
    <subcellularLocation>
        <location evidence="1">Cell membrane</location>
        <topology evidence="1">Multi-pass membrane protein</topology>
    </subcellularLocation>
</comment>
<evidence type="ECO:0000313" key="12">
    <source>
        <dbReference type="Proteomes" id="UP000002008"/>
    </source>
</evidence>
<dbReference type="Gene3D" id="3.30.70.1350">
    <property type="entry name" value="Cation efflux protein, cytoplasmic domain"/>
    <property type="match status" value="1"/>
</dbReference>
<gene>
    <name evidence="11" type="ordered locus">Caur_3463</name>
</gene>
<dbReference type="GO" id="GO:0005886">
    <property type="term" value="C:plasma membrane"/>
    <property type="evidence" value="ECO:0000318"/>
    <property type="project" value="GO_Central"/>
</dbReference>
<reference evidence="12" key="1">
    <citation type="journal article" date="2011" name="BMC Genomics">
        <title>Complete genome sequence of the filamentous anoxygenic phototrophic bacterium Chloroflexus aurantiacus.</title>
        <authorList>
            <person name="Tang K.H."/>
            <person name="Barry K."/>
            <person name="Chertkov O."/>
            <person name="Dalin E."/>
            <person name="Han C.S."/>
            <person name="Hauser L.J."/>
            <person name="Honchak B.M."/>
            <person name="Karbach L.E."/>
            <person name="Land M.L."/>
            <person name="Lapidus A."/>
            <person name="Larimer F.W."/>
            <person name="Mikhailova N."/>
            <person name="Pitluck S."/>
            <person name="Pierson B.K."/>
            <person name="Blankenship R.E."/>
        </authorList>
    </citation>
    <scope>NUCLEOTIDE SEQUENCE [LARGE SCALE GENOMIC DNA]</scope>
    <source>
        <strain evidence="12">ATCC 29366 / DSM 635 / J-10-fl</strain>
    </source>
</reference>
<dbReference type="HOGENOM" id="CLU_013430_3_0_0"/>
<dbReference type="Proteomes" id="UP000002008">
    <property type="component" value="Chromosome"/>
</dbReference>
<keyword evidence="12" id="KW-1185">Reference proteome</keyword>
<organism evidence="11 12">
    <name type="scientific">Chloroflexus aurantiacus (strain ATCC 29366 / DSM 635 / J-10-fl)</name>
    <dbReference type="NCBI Taxonomy" id="324602"/>
    <lineage>
        <taxon>Bacteria</taxon>
        <taxon>Bacillati</taxon>
        <taxon>Chloroflexota</taxon>
        <taxon>Chloroflexia</taxon>
        <taxon>Chloroflexales</taxon>
        <taxon>Chloroflexineae</taxon>
        <taxon>Chloroflexaceae</taxon>
        <taxon>Chloroflexus</taxon>
    </lineage>
</organism>
<dbReference type="GO" id="GO:0015093">
    <property type="term" value="F:ferrous iron transmembrane transporter activity"/>
    <property type="evidence" value="ECO:0000318"/>
    <property type="project" value="GO_Central"/>
</dbReference>
<sequence length="324" mass="34297">MSQRQTLTRYAWLAIGAAIATIGLKSGAFWLTGSIGILADALESLVNLAAAVIALIMLTIAARPADEEHAYGHGKAEYFAGALEGVFIIIAAMGIGWTAIQRILSPQPLDHTVAGLLVAGIATLINGGVAIVLLRAGRRHDSLTLEADGQHLLTDVWTSLAVVAGIGLVALTGWYVLDPLIALAVAVNITFTGIGLVRRAVLGLMDTALPASELAAIHNALADLNNYGCDYHALRTRQSGARRFISFHLLVPDTWSIQQAHAMAEQVEAAVRAAVPNSTVFTHLEPRNDPTALADVGLDRDEACVLADSHSPFLAAEQAERGRW</sequence>
<dbReference type="InterPro" id="IPR058533">
    <property type="entry name" value="Cation_efflux_TM"/>
</dbReference>
<keyword evidence="6 8" id="KW-1133">Transmembrane helix</keyword>
<dbReference type="InParanoid" id="A9WKM0"/>
<evidence type="ECO:0000259" key="10">
    <source>
        <dbReference type="Pfam" id="PF16916"/>
    </source>
</evidence>
<feature type="domain" description="Cation efflux protein cytoplasmic" evidence="10">
    <location>
        <begin position="210"/>
        <end position="286"/>
    </location>
</feature>
<evidence type="ECO:0000256" key="1">
    <source>
        <dbReference type="ARBA" id="ARBA00004651"/>
    </source>
</evidence>
<dbReference type="RefSeq" id="WP_012259301.1">
    <property type="nucleotide sequence ID" value="NC_010175.1"/>
</dbReference>
<dbReference type="EnsemblBacteria" id="ABY36648">
    <property type="protein sequence ID" value="ABY36648"/>
    <property type="gene ID" value="Caur_3463"/>
</dbReference>
<feature type="transmembrane region" description="Helical" evidence="8">
    <location>
        <begin position="112"/>
        <end position="134"/>
    </location>
</feature>
<dbReference type="PATRIC" id="fig|324602.8.peg.3902"/>
<feature type="transmembrane region" description="Helical" evidence="8">
    <location>
        <begin position="45"/>
        <end position="66"/>
    </location>
</feature>
<dbReference type="NCBIfam" id="TIGR01297">
    <property type="entry name" value="CDF"/>
    <property type="match status" value="1"/>
</dbReference>